<accession>A0A1U9ZYC8</accession>
<name>A0A1U9ZYC8_9ACTN</name>
<evidence type="ECO:0000313" key="2">
    <source>
        <dbReference type="Proteomes" id="UP000190797"/>
    </source>
</evidence>
<dbReference type="OrthoDB" id="9146026at2"/>
<gene>
    <name evidence="1" type="ORF">BKM31_17040</name>
</gene>
<dbReference type="RefSeq" id="WP_080039134.1">
    <property type="nucleotide sequence ID" value="NZ_CP017717.1"/>
</dbReference>
<proteinExistence type="predicted"/>
<dbReference type="STRING" id="1909395.BKM31_17040"/>
<dbReference type="Proteomes" id="UP000190797">
    <property type="component" value="Chromosome"/>
</dbReference>
<dbReference type="AlphaFoldDB" id="A0A1U9ZYC8"/>
<organism evidence="1 2">
    <name type="scientific">[Actinomadura] parvosata subsp. kistnae</name>
    <dbReference type="NCBI Taxonomy" id="1909395"/>
    <lineage>
        <taxon>Bacteria</taxon>
        <taxon>Bacillati</taxon>
        <taxon>Actinomycetota</taxon>
        <taxon>Actinomycetes</taxon>
        <taxon>Streptosporangiales</taxon>
        <taxon>Streptosporangiaceae</taxon>
        <taxon>Nonomuraea</taxon>
    </lineage>
</organism>
<dbReference type="EMBL" id="CP017717">
    <property type="protein sequence ID" value="AQZ62940.1"/>
    <property type="molecule type" value="Genomic_DNA"/>
</dbReference>
<evidence type="ECO:0000313" key="1">
    <source>
        <dbReference type="EMBL" id="AQZ62940.1"/>
    </source>
</evidence>
<keyword evidence="2" id="KW-1185">Reference proteome</keyword>
<reference evidence="2" key="1">
    <citation type="journal article" date="2017" name="Med. Chem. Commun.">
        <title>Nonomuraea sp. ATCC 55076 harbours the largest actinomycete chromosome to date and the kistamicin biosynthetic gene cluster.</title>
        <authorList>
            <person name="Nazari B."/>
            <person name="Forneris C.C."/>
            <person name="Gibson M.I."/>
            <person name="Moon K."/>
            <person name="Schramma K.R."/>
            <person name="Seyedsayamdost M.R."/>
        </authorList>
    </citation>
    <scope>NUCLEOTIDE SEQUENCE [LARGE SCALE GENOMIC DNA]</scope>
    <source>
        <strain evidence="2">ATCC 55076</strain>
    </source>
</reference>
<dbReference type="KEGG" id="noa:BKM31_17040"/>
<sequence>MPPGKKQKVDEALFHQHYREVLTFSALFRQVHSEVIDKGGGRADILFTFNTAQFNVECKIEEDDASEPGLRTYVAQAAEYQNTSAAFAILLALDKTVAAEGAINLFDSIWIETVQRPGETTPCRVIIVRVPGGRDNPNLLRPGP</sequence>
<protein>
    <submittedName>
        <fullName evidence="1">Uncharacterized protein</fullName>
    </submittedName>
</protein>